<organism evidence="3 4">
    <name type="scientific">Flaviramulus basaltis</name>
    <dbReference type="NCBI Taxonomy" id="369401"/>
    <lineage>
        <taxon>Bacteria</taxon>
        <taxon>Pseudomonadati</taxon>
        <taxon>Bacteroidota</taxon>
        <taxon>Flavobacteriia</taxon>
        <taxon>Flavobacteriales</taxon>
        <taxon>Flavobacteriaceae</taxon>
        <taxon>Flaviramulus</taxon>
    </lineage>
</organism>
<dbReference type="OrthoDB" id="1138233at2"/>
<evidence type="ECO:0000313" key="4">
    <source>
        <dbReference type="Proteomes" id="UP000182544"/>
    </source>
</evidence>
<protein>
    <submittedName>
        <fullName evidence="3">Por secretion system C-terminal sorting domain-containing protein</fullName>
    </submittedName>
</protein>
<dbReference type="EMBL" id="FPKV01000002">
    <property type="protein sequence ID" value="SFZ93030.1"/>
    <property type="molecule type" value="Genomic_DNA"/>
</dbReference>
<dbReference type="Proteomes" id="UP000182544">
    <property type="component" value="Unassembled WGS sequence"/>
</dbReference>
<keyword evidence="4" id="KW-1185">Reference proteome</keyword>
<dbReference type="InterPro" id="IPR026444">
    <property type="entry name" value="Secre_tail"/>
</dbReference>
<name>A0A1K2IL48_9FLAO</name>
<accession>A0A1K2IL48</accession>
<dbReference type="Pfam" id="PF18962">
    <property type="entry name" value="Por_Secre_tail"/>
    <property type="match status" value="1"/>
</dbReference>
<feature type="domain" description="Secretion system C-terminal sorting" evidence="2">
    <location>
        <begin position="233"/>
        <end position="299"/>
    </location>
</feature>
<dbReference type="STRING" id="369401.SAMN05428642_1021139"/>
<keyword evidence="1" id="KW-0732">Signal</keyword>
<evidence type="ECO:0000259" key="2">
    <source>
        <dbReference type="Pfam" id="PF18962"/>
    </source>
</evidence>
<dbReference type="RefSeq" id="WP_072402512.1">
    <property type="nucleotide sequence ID" value="NZ_FPKV01000002.1"/>
</dbReference>
<dbReference type="NCBIfam" id="TIGR04183">
    <property type="entry name" value="Por_Secre_tail"/>
    <property type="match status" value="1"/>
</dbReference>
<gene>
    <name evidence="3" type="ORF">SAMN05428642_1021139</name>
</gene>
<sequence length="302" mass="33513">MKQNYILSLKSLITLNIFLFNLISYSQNIQITFANAQNTNDGSDNYYEADIMIQTVDGLSDFKLGSGQLYLNYNTAAFGANVFANSGIEINADFSNGYFLGEKSGVTDFYNISTINDNTGSRVSWAFSQGVSSGAMSEEVSSTPKKMMRVKFKYIDVNQDPMLTFESDEDLVTNSRDQFYTACGPFDTASTTLDCTSTVDPQNVNSQFLDAILNSSGAVLSNVDFKLLTGISIYPNPTNEVVYIKGDVSKLESIDIYNLNGQRVGELKKDFNKIDLRKLPSGLYLMKLKTDIMVKTLKLIKN</sequence>
<reference evidence="3 4" key="1">
    <citation type="submission" date="2016-10" db="EMBL/GenBank/DDBJ databases">
        <authorList>
            <person name="de Groot N.N."/>
        </authorList>
    </citation>
    <scope>NUCLEOTIDE SEQUENCE [LARGE SCALE GENOMIC DNA]</scope>
    <source>
        <strain evidence="3 4">DSM 18180</strain>
    </source>
</reference>
<proteinExistence type="predicted"/>
<evidence type="ECO:0000256" key="1">
    <source>
        <dbReference type="ARBA" id="ARBA00022729"/>
    </source>
</evidence>
<dbReference type="AlphaFoldDB" id="A0A1K2IL48"/>
<evidence type="ECO:0000313" key="3">
    <source>
        <dbReference type="EMBL" id="SFZ93030.1"/>
    </source>
</evidence>